<protein>
    <recommendedName>
        <fullName evidence="6 7">Octanoyltransferase</fullName>
        <ecNumber evidence="6 7">2.3.1.181</ecNumber>
    </recommendedName>
    <alternativeName>
        <fullName evidence="6">Lipoate-protein ligase B</fullName>
    </alternativeName>
    <alternativeName>
        <fullName evidence="6">Lipoyl/octanoyl transferase</fullName>
    </alternativeName>
    <alternativeName>
        <fullName evidence="6">Octanoyl-[acyl-carrier-protein]-protein N-octanoyltransferase</fullName>
    </alternativeName>
</protein>
<dbReference type="GO" id="GO:0009249">
    <property type="term" value="P:protein lipoylation"/>
    <property type="evidence" value="ECO:0007669"/>
    <property type="project" value="InterPro"/>
</dbReference>
<dbReference type="InterPro" id="IPR004143">
    <property type="entry name" value="BPL_LPL_catalytic"/>
</dbReference>
<sequence length="203" mass="22861">MGTVGYSETYQEMFDYTASRQKSSDDELWVLEHAPVYTQGQAGKEKHILKRNHIPIIKTDRGGQITYHGPGQLIVYILIDIKRRGIGIRQLVDKIENSVIKLLANMSISAYSKKDAPGVYVDNQKICSLGLKIKKGCSFHGLALNYDMDLSPFDNINPCGFSGMKMTNISKHIPVNEKTKEEIINNLINNLILEINNHKVITN</sequence>
<dbReference type="SUPFAM" id="SSF55681">
    <property type="entry name" value="Class II aaRS and biotin synthetases"/>
    <property type="match status" value="1"/>
</dbReference>
<dbReference type="PANTHER" id="PTHR10993">
    <property type="entry name" value="OCTANOYLTRANSFERASE"/>
    <property type="match status" value="1"/>
</dbReference>
<evidence type="ECO:0000256" key="4">
    <source>
        <dbReference type="ARBA" id="ARBA00023315"/>
    </source>
</evidence>
<reference evidence="12 13" key="1">
    <citation type="journal article" date="2016" name="Int. J. Syst. Evol. Microbiol.">
        <title>Paraphotobacterium marinum gen. nov., sp. nov., a member of the family Vibrionaceae, isolated from surface seawater.</title>
        <authorList>
            <person name="Huang Z."/>
            <person name="Dong C."/>
            <person name="Shao Z."/>
        </authorList>
    </citation>
    <scope>NUCLEOTIDE SEQUENCE [LARGE SCALE GENOMIC DNA]</scope>
    <source>
        <strain evidence="12 13">NSCS20N07D</strain>
    </source>
</reference>
<comment type="similarity">
    <text evidence="6 7">Belongs to the LipB family.</text>
</comment>
<dbReference type="CDD" id="cd16444">
    <property type="entry name" value="LipB"/>
    <property type="match status" value="1"/>
</dbReference>
<dbReference type="UniPathway" id="UPA00538">
    <property type="reaction ID" value="UER00592"/>
</dbReference>
<dbReference type="Proteomes" id="UP000242175">
    <property type="component" value="Chromosome large"/>
</dbReference>
<feature type="binding site" evidence="6 9">
    <location>
        <begin position="141"/>
        <end position="143"/>
    </location>
    <ligand>
        <name>substrate</name>
    </ligand>
</feature>
<evidence type="ECO:0000313" key="13">
    <source>
        <dbReference type="Proteomes" id="UP000242175"/>
    </source>
</evidence>
<organism evidence="12 13">
    <name type="scientific">Paraphotobacterium marinum</name>
    <dbReference type="NCBI Taxonomy" id="1755811"/>
    <lineage>
        <taxon>Bacteria</taxon>
        <taxon>Pseudomonadati</taxon>
        <taxon>Pseudomonadota</taxon>
        <taxon>Gammaproteobacteria</taxon>
        <taxon>Vibrionales</taxon>
        <taxon>Vibrionaceae</taxon>
        <taxon>Paraphotobacterium</taxon>
    </lineage>
</organism>
<name>A0A220VEN7_9GAMM</name>
<dbReference type="HAMAP" id="MF_00013">
    <property type="entry name" value="LipB"/>
    <property type="match status" value="1"/>
</dbReference>
<comment type="subcellular location">
    <subcellularLocation>
        <location evidence="6">Cytoplasm</location>
    </subcellularLocation>
</comment>
<dbReference type="NCBIfam" id="NF010922">
    <property type="entry name" value="PRK14342.1"/>
    <property type="match status" value="1"/>
</dbReference>
<evidence type="ECO:0000313" key="12">
    <source>
        <dbReference type="EMBL" id="ASK78827.1"/>
    </source>
</evidence>
<dbReference type="KEGG" id="pmai:CF386_01190"/>
<evidence type="ECO:0000256" key="7">
    <source>
        <dbReference type="PIRNR" id="PIRNR016262"/>
    </source>
</evidence>
<evidence type="ECO:0000256" key="5">
    <source>
        <dbReference type="ARBA" id="ARBA00024732"/>
    </source>
</evidence>
<feature type="domain" description="BPL/LPL catalytic" evidence="11">
    <location>
        <begin position="22"/>
        <end position="199"/>
    </location>
</feature>
<comment type="pathway">
    <text evidence="1 6 7">Protein modification; protein lipoylation via endogenous pathway; protein N(6)-(lipoyl)lysine from octanoyl-[acyl-carrier-protein]: step 1/2.</text>
</comment>
<comment type="miscellaneous">
    <text evidence="6">In the reaction, the free carboxyl group of octanoic acid is attached via an amide linkage to the epsilon-amino group of a specific lysine residue of lipoyl domains of lipoate-dependent enzymes.</text>
</comment>
<evidence type="ECO:0000256" key="10">
    <source>
        <dbReference type="PIRSR" id="PIRSR016262-3"/>
    </source>
</evidence>
<dbReference type="FunFam" id="3.30.930.10:FF:000020">
    <property type="entry name" value="Octanoyltransferase"/>
    <property type="match status" value="1"/>
</dbReference>
<dbReference type="InterPro" id="IPR045864">
    <property type="entry name" value="aa-tRNA-synth_II/BPL/LPL"/>
</dbReference>
<dbReference type="PROSITE" id="PS01313">
    <property type="entry name" value="LIPB"/>
    <property type="match status" value="1"/>
</dbReference>
<comment type="function">
    <text evidence="5 6 7">Catalyzes the transfer of endogenously produced octanoic acid from octanoyl-acyl-carrier-protein onto the lipoyl domains of lipoate-dependent enzymes. Lipoyl-ACP can also act as a substrate although octanoyl-ACP is likely to be the physiological substrate.</text>
</comment>
<dbReference type="PIRSF" id="PIRSF016262">
    <property type="entry name" value="LPLase"/>
    <property type="match status" value="1"/>
</dbReference>
<dbReference type="GO" id="GO:0033819">
    <property type="term" value="F:lipoyl(octanoyl) transferase activity"/>
    <property type="evidence" value="ECO:0007669"/>
    <property type="project" value="UniProtKB-EC"/>
</dbReference>
<feature type="site" description="Lowers pKa of active site Cys" evidence="6 10">
    <location>
        <position position="125"/>
    </location>
</feature>
<keyword evidence="13" id="KW-1185">Reference proteome</keyword>
<dbReference type="EC" id="2.3.1.181" evidence="6 7"/>
<evidence type="ECO:0000256" key="9">
    <source>
        <dbReference type="PIRSR" id="PIRSR016262-2"/>
    </source>
</evidence>
<proteinExistence type="inferred from homology"/>
<evidence type="ECO:0000256" key="3">
    <source>
        <dbReference type="ARBA" id="ARBA00022679"/>
    </source>
</evidence>
<evidence type="ECO:0000256" key="8">
    <source>
        <dbReference type="PIRSR" id="PIRSR016262-1"/>
    </source>
</evidence>
<feature type="binding site" evidence="6 9">
    <location>
        <begin position="61"/>
        <end position="68"/>
    </location>
    <ligand>
        <name>substrate</name>
    </ligand>
</feature>
<keyword evidence="2 6" id="KW-0963">Cytoplasm</keyword>
<gene>
    <name evidence="6" type="primary">lipB</name>
    <name evidence="12" type="ORF">CF386_01190</name>
</gene>
<comment type="catalytic activity">
    <reaction evidence="6 7">
        <text>octanoyl-[ACP] + L-lysyl-[protein] = N(6)-octanoyl-L-lysyl-[protein] + holo-[ACP] + H(+)</text>
        <dbReference type="Rhea" id="RHEA:17665"/>
        <dbReference type="Rhea" id="RHEA-COMP:9636"/>
        <dbReference type="Rhea" id="RHEA-COMP:9685"/>
        <dbReference type="Rhea" id="RHEA-COMP:9752"/>
        <dbReference type="Rhea" id="RHEA-COMP:9928"/>
        <dbReference type="ChEBI" id="CHEBI:15378"/>
        <dbReference type="ChEBI" id="CHEBI:29969"/>
        <dbReference type="ChEBI" id="CHEBI:64479"/>
        <dbReference type="ChEBI" id="CHEBI:78463"/>
        <dbReference type="ChEBI" id="CHEBI:78809"/>
        <dbReference type="EC" id="2.3.1.181"/>
    </reaction>
</comment>
<evidence type="ECO:0000256" key="1">
    <source>
        <dbReference type="ARBA" id="ARBA00004821"/>
    </source>
</evidence>
<evidence type="ECO:0000259" key="11">
    <source>
        <dbReference type="PROSITE" id="PS51733"/>
    </source>
</evidence>
<dbReference type="PANTHER" id="PTHR10993:SF7">
    <property type="entry name" value="LIPOYLTRANSFERASE 2, MITOCHONDRIAL-RELATED"/>
    <property type="match status" value="1"/>
</dbReference>
<feature type="binding site" evidence="6 9">
    <location>
        <begin position="128"/>
        <end position="130"/>
    </location>
    <ligand>
        <name>substrate</name>
    </ligand>
</feature>
<evidence type="ECO:0000256" key="6">
    <source>
        <dbReference type="HAMAP-Rule" id="MF_00013"/>
    </source>
</evidence>
<dbReference type="EMBL" id="CP022355">
    <property type="protein sequence ID" value="ASK78827.1"/>
    <property type="molecule type" value="Genomic_DNA"/>
</dbReference>
<keyword evidence="3 6" id="KW-0808">Transferase</keyword>
<dbReference type="OrthoDB" id="9787061at2"/>
<dbReference type="GO" id="GO:0005737">
    <property type="term" value="C:cytoplasm"/>
    <property type="evidence" value="ECO:0007669"/>
    <property type="project" value="UniProtKB-SubCell"/>
</dbReference>
<dbReference type="PROSITE" id="PS51733">
    <property type="entry name" value="BPL_LPL_CATALYTIC"/>
    <property type="match status" value="1"/>
</dbReference>
<evidence type="ECO:0000256" key="2">
    <source>
        <dbReference type="ARBA" id="ARBA00022490"/>
    </source>
</evidence>
<accession>A0A220VEN7</accession>
<dbReference type="AlphaFoldDB" id="A0A220VEN7"/>
<dbReference type="NCBIfam" id="TIGR00214">
    <property type="entry name" value="lipB"/>
    <property type="match status" value="1"/>
</dbReference>
<dbReference type="InterPro" id="IPR020605">
    <property type="entry name" value="Octanoyltransferase_CS"/>
</dbReference>
<feature type="active site" description="Acyl-thioester intermediate" evidence="6 8">
    <location>
        <position position="159"/>
    </location>
</feature>
<keyword evidence="4 6" id="KW-0012">Acyltransferase</keyword>
<dbReference type="Pfam" id="PF21948">
    <property type="entry name" value="LplA-B_cat"/>
    <property type="match status" value="1"/>
</dbReference>
<dbReference type="Gene3D" id="3.30.930.10">
    <property type="entry name" value="Bira Bifunctional Protein, Domain 2"/>
    <property type="match status" value="1"/>
</dbReference>
<dbReference type="InterPro" id="IPR000544">
    <property type="entry name" value="Octanoyltransferase"/>
</dbReference>